<name>A0AAV4PWC6_9ARAC</name>
<organism evidence="2 3">
    <name type="scientific">Caerostris darwini</name>
    <dbReference type="NCBI Taxonomy" id="1538125"/>
    <lineage>
        <taxon>Eukaryota</taxon>
        <taxon>Metazoa</taxon>
        <taxon>Ecdysozoa</taxon>
        <taxon>Arthropoda</taxon>
        <taxon>Chelicerata</taxon>
        <taxon>Arachnida</taxon>
        <taxon>Araneae</taxon>
        <taxon>Araneomorphae</taxon>
        <taxon>Entelegynae</taxon>
        <taxon>Araneoidea</taxon>
        <taxon>Araneidae</taxon>
        <taxon>Caerostris</taxon>
    </lineage>
</organism>
<keyword evidence="3" id="KW-1185">Reference proteome</keyword>
<evidence type="ECO:0000256" key="1">
    <source>
        <dbReference type="SAM" id="MobiDB-lite"/>
    </source>
</evidence>
<dbReference type="AlphaFoldDB" id="A0AAV4PWC6"/>
<evidence type="ECO:0000313" key="2">
    <source>
        <dbReference type="EMBL" id="GIY00095.1"/>
    </source>
</evidence>
<comment type="caution">
    <text evidence="2">The sequence shown here is derived from an EMBL/GenBank/DDBJ whole genome shotgun (WGS) entry which is preliminary data.</text>
</comment>
<protein>
    <submittedName>
        <fullName evidence="2">Uncharacterized protein</fullName>
    </submittedName>
</protein>
<dbReference type="EMBL" id="BPLQ01003390">
    <property type="protein sequence ID" value="GIY00095.1"/>
    <property type="molecule type" value="Genomic_DNA"/>
</dbReference>
<feature type="compositionally biased region" description="Basic and acidic residues" evidence="1">
    <location>
        <begin position="43"/>
        <end position="57"/>
    </location>
</feature>
<dbReference type="Proteomes" id="UP001054837">
    <property type="component" value="Unassembled WGS sequence"/>
</dbReference>
<accession>A0AAV4PWC6</accession>
<sequence>MQRTSDSIIHQGTIQADYKRALLGENRGRHGGTDIFWGFQRTPEQKRKTRNERDRRHGNCILPSAQHPFILNLFSVLRFFIRDRKLPWR</sequence>
<gene>
    <name evidence="2" type="primary">AVEN_159453_1</name>
    <name evidence="2" type="ORF">CDAR_417871</name>
</gene>
<reference evidence="2 3" key="1">
    <citation type="submission" date="2021-06" db="EMBL/GenBank/DDBJ databases">
        <title>Caerostris darwini draft genome.</title>
        <authorList>
            <person name="Kono N."/>
            <person name="Arakawa K."/>
        </authorList>
    </citation>
    <scope>NUCLEOTIDE SEQUENCE [LARGE SCALE GENOMIC DNA]</scope>
</reference>
<proteinExistence type="predicted"/>
<evidence type="ECO:0000313" key="3">
    <source>
        <dbReference type="Proteomes" id="UP001054837"/>
    </source>
</evidence>
<feature type="region of interest" description="Disordered" evidence="1">
    <location>
        <begin position="34"/>
        <end position="59"/>
    </location>
</feature>